<evidence type="ECO:0000256" key="1">
    <source>
        <dbReference type="SAM" id="Phobius"/>
    </source>
</evidence>
<evidence type="ECO:0000313" key="3">
    <source>
        <dbReference type="Proteomes" id="UP000290189"/>
    </source>
</evidence>
<dbReference type="EMBL" id="OVEO01000012">
    <property type="protein sequence ID" value="SPQ99597.1"/>
    <property type="molecule type" value="Genomic_DNA"/>
</dbReference>
<geneLocation type="mitochondrion" evidence="2"/>
<sequence>MEALVRSQISDAVDRNDAPALERILKEQVECQRQTRTEGMLSNAALVIAAEAAIKLGLVERAERCLHEFHLNDPRQDQFLARARLVEAQIAYSRARGLKDQSLLQQVQAAIASVSSALAIALRNKRRVVVYAFLIYNCSVVYWTIARCLFRPNMRKHATPSLQAITDAMMKNAKDQIPKDWLVEFVIALATCCDDAGDAAGAGKNANDALALVKDLPRSTQIRVIRLCVHVNRGKGSIPSIALPLTSLKAIVAVQSVLSGMVKPDQVAGKLREALQAVDQDPRTEPKQLDLNKLDVVGEISRVAFHFGALDVAQACIDHSLFCKSFAGLRKAWMLAELTGAEVTIQAKEANARRALPDVRLSCLKSITQTLDGSLRSRDVDLIHDVAATIWNMALPLFRDQYRHEIHSYLRKCTDALCLVDSPLYDLRVQFHYELALCELADDDQAKARRELDAAALLDGSIPVDQLPAELRGLPNVAEFQRPLDRYIVPLRKRLQLCAGAAGDPAEGEDRAVLLVEHSSEVKDRRAKRRLLLAAARQVDLCPEGDQRARSALWWSLATHSWATGMLDLAEQFAGNVVAVHWPPDATGRPWLVQQCRAEMLRAQVAEARGDLDAVLGACTHALEVSVSLHADSLIVGAVATLWNVLRKRAFMTDQTTLPSSVVSALTKAHEALRQCSDPDRSMQCQIGLVLARALDAPAAKKVCIDLIDPIAPVATVADLLRVLERVSPGYALPKPADPGHAIDYDLAQVIVLLERARTGDARASSMMQAKAILDRLTDLSDRGHRRTRLTLLSSVADVACDLGQPAVALAICASSCKGGDDDDDDDLASLSSIECAAGRCLVSLAGNEPLSRDAILREAVRHLDQAVQFAVRAGNVALVEQACSWFWAAISSDRGRPDDDVAALESVVRGTLRAPGAAPELRLRLYDLLLCRYRRRALFQEAVDISAAMLKALPDALGRRVWEHRLHCLAALGAPIKPAFASVRDASAGFQAKVYLDLARHASDEGQQLRFLQESIACTVDGSVDRALHWIALAQWAHRRRERARADGALQAAAQILSQLHANANAKSKPVAALDVLLAYTCTLQAVCNPDDAERVASRAVDHIVDVLRRSLALIRGDDDVMEEAISDASLRAMASCTDDAGCLSRSSIASRRVLRSVHSALDGRLVDILQGLGRDDVVLPVLNLTRYIDGHLLPGCPQRSTRTTLRLALHWHRRQQIDRCRALLNDVPRAADDDAEAARLMARLGRFPVGVVARDAPSPMSALRARLATCARLDDDDDDDAIRMLEALEDDLRPMVRQAATPTARLLGRVFLELADRKRRRAHRPVDPPLASSFVAVPGRDPAPVIAYLQAAAADGAGRSDDDDDDGDRSSFMLASRALNLLPSGRHRARAHLLIAMSGRGDAARDAIREARLADDMAVAFQAEVAIARRSGSVAHLAMALEAHVRGQALALLSADAPGHAGAVQALLRRRARLLKRGRAFTRDADDVERHLGACSQAWRRVALRDVAPDTIGAALPADVIVVLVCPSDGGALAGVVARDTTRIAHGGTVDEAVSGAIGADGLPSDKHVVVCAHAAYFPVPFETMPCFAGSLSVARDLSLASVEQRLTPADDLVPSDDASTFALVADDANEGAAALAGEGWKVMSGGISTGQMQAALTTTFSCVTVVCRTTVSAVVPIGSLYALDAHRLSLLHIVERMGPPPPVDTAECDSLYSRALHLSLSGIGAIVLTTGTDSVAECAAFWRAVERHDQPIGRIARPPHTILVGTPGRIL</sequence>
<dbReference type="Proteomes" id="UP000290189">
    <property type="component" value="Unassembled WGS sequence"/>
</dbReference>
<keyword evidence="2" id="KW-0496">Mitochondrion</keyword>
<dbReference type="GO" id="GO:0035082">
    <property type="term" value="P:axoneme assembly"/>
    <property type="evidence" value="ECO:0007669"/>
    <property type="project" value="InterPro"/>
</dbReference>
<name>A0A3P3YHC8_PLABS</name>
<reference evidence="2 3" key="1">
    <citation type="submission" date="2018-03" db="EMBL/GenBank/DDBJ databases">
        <authorList>
            <person name="Fogelqvist J."/>
        </authorList>
    </citation>
    <scope>NUCLEOTIDE SEQUENCE [LARGE SCALE GENOMIC DNA]</scope>
</reference>
<dbReference type="PANTHER" id="PTHR15977:SF15">
    <property type="entry name" value="CILIA- AND FLAGELLA-ASSOCIATED PROTEIN 46"/>
    <property type="match status" value="1"/>
</dbReference>
<keyword evidence="1" id="KW-0472">Membrane</keyword>
<dbReference type="GO" id="GO:0060294">
    <property type="term" value="P:cilium movement involved in cell motility"/>
    <property type="evidence" value="ECO:0007669"/>
    <property type="project" value="InterPro"/>
</dbReference>
<keyword evidence="1" id="KW-1133">Transmembrane helix</keyword>
<dbReference type="PANTHER" id="PTHR15977">
    <property type="entry name" value="CILIA- AND FLAGELLA-ASSOCIATED PROTEIN 46"/>
    <property type="match status" value="1"/>
</dbReference>
<evidence type="ECO:0000313" key="2">
    <source>
        <dbReference type="EMBL" id="SPQ99597.1"/>
    </source>
</evidence>
<feature type="transmembrane region" description="Helical" evidence="1">
    <location>
        <begin position="128"/>
        <end position="145"/>
    </location>
</feature>
<dbReference type="InterPro" id="IPR039586">
    <property type="entry name" value="CFAP46"/>
</dbReference>
<proteinExistence type="predicted"/>
<dbReference type="Pfam" id="PF25439">
    <property type="entry name" value="TPR_CFAP46_N"/>
    <property type="match status" value="1"/>
</dbReference>
<accession>A0A3P3YHC8</accession>
<keyword evidence="1" id="KW-0812">Transmembrane</keyword>
<dbReference type="InterPro" id="IPR057466">
    <property type="entry name" value="CFAP46_TPR"/>
</dbReference>
<organism evidence="2 3">
    <name type="scientific">Plasmodiophora brassicae</name>
    <name type="common">Clubroot disease agent</name>
    <dbReference type="NCBI Taxonomy" id="37360"/>
    <lineage>
        <taxon>Eukaryota</taxon>
        <taxon>Sar</taxon>
        <taxon>Rhizaria</taxon>
        <taxon>Endomyxa</taxon>
        <taxon>Phytomyxea</taxon>
        <taxon>Plasmodiophorida</taxon>
        <taxon>Plasmodiophoridae</taxon>
        <taxon>Plasmodiophora</taxon>
    </lineage>
</organism>
<protein>
    <submittedName>
        <fullName evidence="2">Uncharacterized protein</fullName>
    </submittedName>
</protein>
<gene>
    <name evidence="2" type="ORF">PLBR_LOCUS6812</name>
</gene>